<dbReference type="AlphaFoldDB" id="L9L3W2"/>
<dbReference type="SUPFAM" id="SSF55797">
    <property type="entry name" value="PR-1-like"/>
    <property type="match status" value="1"/>
</dbReference>
<evidence type="ECO:0000256" key="16">
    <source>
        <dbReference type="ARBA" id="ARBA00023288"/>
    </source>
</evidence>
<dbReference type="InterPro" id="IPR014044">
    <property type="entry name" value="CAP_dom"/>
</dbReference>
<dbReference type="eggNOG" id="KOG3649">
    <property type="taxonomic scope" value="Eukaryota"/>
</dbReference>
<evidence type="ECO:0000256" key="23">
    <source>
        <dbReference type="ARBA" id="ARBA00073829"/>
    </source>
</evidence>
<evidence type="ECO:0000313" key="26">
    <source>
        <dbReference type="EMBL" id="ELW69875.1"/>
    </source>
</evidence>
<dbReference type="InterPro" id="IPR002350">
    <property type="entry name" value="Kazal_dom"/>
</dbReference>
<dbReference type="FunFam" id="3.40.33.10:FF:000015">
    <property type="entry name" value="Golgi-associated plant pathogenesis-related protein 1"/>
    <property type="match status" value="1"/>
</dbReference>
<dbReference type="InterPro" id="IPR055134">
    <property type="entry name" value="EGF2_RECK_dom"/>
</dbReference>
<evidence type="ECO:0000256" key="10">
    <source>
        <dbReference type="ARBA" id="ARBA00022900"/>
    </source>
</evidence>
<feature type="domain" description="Kazal-like" evidence="25">
    <location>
        <begin position="648"/>
        <end position="702"/>
    </location>
</feature>
<evidence type="ECO:0000256" key="14">
    <source>
        <dbReference type="ARBA" id="ARBA00023157"/>
    </source>
</evidence>
<evidence type="ECO:0000256" key="1">
    <source>
        <dbReference type="ARBA" id="ARBA00004609"/>
    </source>
</evidence>
<dbReference type="GO" id="GO:0005576">
    <property type="term" value="C:extracellular region"/>
    <property type="evidence" value="ECO:0007669"/>
    <property type="project" value="InterPro"/>
</dbReference>
<organism evidence="26 27">
    <name type="scientific">Tupaia chinensis</name>
    <name type="common">Chinese tree shrew</name>
    <name type="synonym">Tupaia belangeri chinensis</name>
    <dbReference type="NCBI Taxonomy" id="246437"/>
    <lineage>
        <taxon>Eukaryota</taxon>
        <taxon>Metazoa</taxon>
        <taxon>Chordata</taxon>
        <taxon>Craniata</taxon>
        <taxon>Vertebrata</taxon>
        <taxon>Euteleostomi</taxon>
        <taxon>Mammalia</taxon>
        <taxon>Eutheria</taxon>
        <taxon>Euarchontoglires</taxon>
        <taxon>Scandentia</taxon>
        <taxon>Tupaiidae</taxon>
        <taxon>Tupaia</taxon>
    </lineage>
</organism>
<dbReference type="GO" id="GO:0000139">
    <property type="term" value="C:Golgi membrane"/>
    <property type="evidence" value="ECO:0007669"/>
    <property type="project" value="UniProtKB-SubCell"/>
</dbReference>
<reference evidence="27" key="2">
    <citation type="journal article" date="2013" name="Nat. Commun.">
        <title>Genome of the Chinese tree shrew.</title>
        <authorList>
            <person name="Fan Y."/>
            <person name="Huang Z.Y."/>
            <person name="Cao C.C."/>
            <person name="Chen C.S."/>
            <person name="Chen Y.X."/>
            <person name="Fan D.D."/>
            <person name="He J."/>
            <person name="Hou H.L."/>
            <person name="Hu L."/>
            <person name="Hu X.T."/>
            <person name="Jiang X.T."/>
            <person name="Lai R."/>
            <person name="Lang Y.S."/>
            <person name="Liang B."/>
            <person name="Liao S.G."/>
            <person name="Mu D."/>
            <person name="Ma Y.Y."/>
            <person name="Niu Y.Y."/>
            <person name="Sun X.Q."/>
            <person name="Xia J.Q."/>
            <person name="Xiao J."/>
            <person name="Xiong Z.Q."/>
            <person name="Xu L."/>
            <person name="Yang L."/>
            <person name="Zhang Y."/>
            <person name="Zhao W."/>
            <person name="Zhao X.D."/>
            <person name="Zheng Y.T."/>
            <person name="Zhou J.M."/>
            <person name="Zhu Y.B."/>
            <person name="Zhang G.J."/>
            <person name="Wang J."/>
            <person name="Yao Y.G."/>
        </authorList>
    </citation>
    <scope>NUCLEOTIDE SEQUENCE [LARGE SCALE GENOMIC DNA]</scope>
</reference>
<dbReference type="GO" id="GO:0008191">
    <property type="term" value="F:metalloendopeptidase inhibitor activity"/>
    <property type="evidence" value="ECO:0007669"/>
    <property type="project" value="InterPro"/>
</dbReference>
<protein>
    <recommendedName>
        <fullName evidence="22">Golgi-associated plant pathogenesis-related protein 1</fullName>
    </recommendedName>
    <alternativeName>
        <fullName evidence="24">Glioma pathogenesis-related protein 2</fullName>
    </alternativeName>
    <alternativeName>
        <fullName evidence="23">Reversion-inducing cysteine-rich protein with Kazal motifs</fullName>
    </alternativeName>
</protein>
<evidence type="ECO:0000256" key="4">
    <source>
        <dbReference type="ARBA" id="ARBA00022622"/>
    </source>
</evidence>
<dbReference type="GO" id="GO:0005886">
    <property type="term" value="C:plasma membrane"/>
    <property type="evidence" value="ECO:0007669"/>
    <property type="project" value="UniProtKB-SubCell"/>
</dbReference>
<dbReference type="SMART" id="SM00198">
    <property type="entry name" value="SCP"/>
    <property type="match status" value="1"/>
</dbReference>
<evidence type="ECO:0000313" key="27">
    <source>
        <dbReference type="Proteomes" id="UP000011518"/>
    </source>
</evidence>
<feature type="domain" description="Kazal-like" evidence="25">
    <location>
        <begin position="395"/>
        <end position="441"/>
    </location>
</feature>
<dbReference type="PRINTS" id="PR00837">
    <property type="entry name" value="V5TPXLIKE"/>
</dbReference>
<dbReference type="Pfam" id="PF22955">
    <property type="entry name" value="EGF2_RECK"/>
    <property type="match status" value="2"/>
</dbReference>
<evidence type="ECO:0000256" key="6">
    <source>
        <dbReference type="ARBA" id="ARBA00022690"/>
    </source>
</evidence>
<dbReference type="SMART" id="SM00280">
    <property type="entry name" value="KAZAL"/>
    <property type="match status" value="5"/>
</dbReference>
<evidence type="ECO:0000256" key="3">
    <source>
        <dbReference type="ARBA" id="ARBA00022475"/>
    </source>
</evidence>
<dbReference type="GO" id="GO:0016055">
    <property type="term" value="P:Wnt signaling pathway"/>
    <property type="evidence" value="ECO:0007669"/>
    <property type="project" value="UniProtKB-KW"/>
</dbReference>
<dbReference type="PANTHER" id="PTHR13487">
    <property type="entry name" value="SERINE PROTEASE INHIBITOR"/>
    <property type="match status" value="1"/>
</dbReference>
<dbReference type="Gene3D" id="3.30.60.30">
    <property type="match status" value="3"/>
</dbReference>
<dbReference type="FunFam" id="3.30.60.30:FF:000011">
    <property type="entry name" value="reversion-inducing cysteine-rich protein with Kazal motifs isoform X1"/>
    <property type="match status" value="1"/>
</dbReference>
<evidence type="ECO:0000256" key="15">
    <source>
        <dbReference type="ARBA" id="ARBA00023180"/>
    </source>
</evidence>
<evidence type="ECO:0000256" key="8">
    <source>
        <dbReference type="ARBA" id="ARBA00022729"/>
    </source>
</evidence>
<dbReference type="GO" id="GO:0004867">
    <property type="term" value="F:serine-type endopeptidase inhibitor activity"/>
    <property type="evidence" value="ECO:0007669"/>
    <property type="project" value="UniProtKB-KW"/>
</dbReference>
<dbReference type="GO" id="GO:0098552">
    <property type="term" value="C:side of membrane"/>
    <property type="evidence" value="ECO:0007669"/>
    <property type="project" value="UniProtKB-KW"/>
</dbReference>
<dbReference type="InterPro" id="IPR056979">
    <property type="entry name" value="FZ_RECK"/>
</dbReference>
<reference evidence="27" key="1">
    <citation type="submission" date="2012-07" db="EMBL/GenBank/DDBJ databases">
        <title>Genome of the Chinese tree shrew, a rising model animal genetically related to primates.</title>
        <authorList>
            <person name="Zhang G."/>
            <person name="Fan Y."/>
            <person name="Yao Y."/>
            <person name="Huang Z."/>
        </authorList>
    </citation>
    <scope>NUCLEOTIDE SEQUENCE [LARGE SCALE GENOMIC DNA]</scope>
</reference>
<dbReference type="InterPro" id="IPR056978">
    <property type="entry name" value="CC4_RECK"/>
</dbReference>
<dbReference type="InParanoid" id="L9L3W2"/>
<dbReference type="InterPro" id="IPR001283">
    <property type="entry name" value="CRISP-related"/>
</dbReference>
<dbReference type="GO" id="GO:0030198">
    <property type="term" value="P:extracellular matrix organization"/>
    <property type="evidence" value="ECO:0007669"/>
    <property type="project" value="TreeGrafter"/>
</dbReference>
<dbReference type="Pfam" id="PF07648">
    <property type="entry name" value="Kazal_2"/>
    <property type="match status" value="5"/>
</dbReference>
<dbReference type="GO" id="GO:1903053">
    <property type="term" value="P:regulation of extracellular matrix organization"/>
    <property type="evidence" value="ECO:0007669"/>
    <property type="project" value="UniProtKB-ARBA"/>
</dbReference>
<name>L9L3W2_TUPCH</name>
<proteinExistence type="inferred from homology"/>
<comment type="similarity">
    <text evidence="19">Belongs to the RECK family.</text>
</comment>
<keyword evidence="7" id="KW-0519">Myristate</keyword>
<dbReference type="Pfam" id="PF23332">
    <property type="entry name" value="CC4_RECK"/>
    <property type="match status" value="2"/>
</dbReference>
<keyword evidence="14" id="KW-1015">Disulfide bond</keyword>
<dbReference type="InterPro" id="IPR018244">
    <property type="entry name" value="Allrgn_V5/Tpx1_CS"/>
</dbReference>
<keyword evidence="13" id="KW-0472">Membrane</keyword>
<keyword evidence="8" id="KW-0732">Signal</keyword>
<dbReference type="Pfam" id="PF22961">
    <property type="entry name" value="RECK-like_N"/>
    <property type="match status" value="1"/>
</dbReference>
<keyword evidence="3" id="KW-1003">Cell membrane</keyword>
<comment type="subcellular location">
    <subcellularLocation>
        <location evidence="1">Cell membrane</location>
        <topology evidence="1">Lipid-anchor</topology>
        <topology evidence="1">GPI-anchor</topology>
    </subcellularLocation>
    <subcellularLocation>
        <location evidence="17">Golgi apparatus membrane</location>
        <topology evidence="17">Lipid-anchor</topology>
    </subcellularLocation>
</comment>
<keyword evidence="27" id="KW-1185">Reference proteome</keyword>
<evidence type="ECO:0000256" key="9">
    <source>
        <dbReference type="ARBA" id="ARBA00022737"/>
    </source>
</evidence>
<dbReference type="Gene3D" id="3.40.33.10">
    <property type="entry name" value="CAP"/>
    <property type="match status" value="1"/>
</dbReference>
<dbReference type="PROSITE" id="PS00282">
    <property type="entry name" value="KAZAL_1"/>
    <property type="match status" value="1"/>
</dbReference>
<dbReference type="GO" id="GO:0001955">
    <property type="term" value="P:blood vessel maturation"/>
    <property type="evidence" value="ECO:0007669"/>
    <property type="project" value="TreeGrafter"/>
</dbReference>
<keyword evidence="11" id="KW-0333">Golgi apparatus</keyword>
<dbReference type="Pfam" id="PF00188">
    <property type="entry name" value="CAP"/>
    <property type="match status" value="1"/>
</dbReference>
<feature type="domain" description="Kazal-like" evidence="25">
    <location>
        <begin position="466"/>
        <end position="520"/>
    </location>
</feature>
<keyword evidence="10" id="KW-0722">Serine protease inhibitor</keyword>
<keyword evidence="4" id="KW-0336">GPI-anchor</keyword>
<keyword evidence="15" id="KW-0325">Glycoprotein</keyword>
<dbReference type="FunFam" id="3.30.60.30:FF:000021">
    <property type="entry name" value="reversion-inducing cysteine-rich protein with Kazal motifs isoform X1"/>
    <property type="match status" value="2"/>
</dbReference>
<evidence type="ECO:0000256" key="2">
    <source>
        <dbReference type="ARBA" id="ARBA00009923"/>
    </source>
</evidence>
<accession>L9L3W2</accession>
<evidence type="ECO:0000256" key="5">
    <source>
        <dbReference type="ARBA" id="ARBA00022687"/>
    </source>
</evidence>
<dbReference type="CDD" id="cd05382">
    <property type="entry name" value="CAP_GAPR1-like"/>
    <property type="match status" value="1"/>
</dbReference>
<dbReference type="PROSITE" id="PS01009">
    <property type="entry name" value="CRISP_1"/>
    <property type="match status" value="1"/>
</dbReference>
<comment type="function">
    <text evidence="18">Functions together with ADGRA2 to enable brain endothelial cells to selectively respond to Wnt7 signals (WNT7A or WNT7B). Plays a key role in Wnt7-specific responses: required for central nervous system (CNS) angiogenesis and blood-brain barrier regulation. Acts as a Wnt7-specific coactivator of canonical Wnt signaling by decoding Wnt ligands: acts by interacting specifically with the disordered linker region of Wnt7, thereby conferring ligand selectivity for Wnt7. ADGRA2 is then required to deliver RECK-bound Wnt7 to frizzled by assembling a higher-order RECK-ADGRA2-Fzd-LRP5-LRP6 complex. Also acts as a serine protease inhibitor: negatively regulates matrix metalloproteinase-9 (MMP9) by suppressing MMP9 secretion and by direct inhibition of its enzymatic activity. Also inhibits metalloproteinase activity of MMP2 and MMP14 (MT1-MMP).</text>
</comment>
<evidence type="ECO:0000256" key="21">
    <source>
        <dbReference type="ARBA" id="ARBA00064876"/>
    </source>
</evidence>
<dbReference type="Pfam" id="PF25028">
    <property type="entry name" value="FnI_RECK"/>
    <property type="match status" value="1"/>
</dbReference>
<dbReference type="InterPro" id="IPR055110">
    <property type="entry name" value="RECK-like_N"/>
</dbReference>
<evidence type="ECO:0000256" key="24">
    <source>
        <dbReference type="ARBA" id="ARBA00075475"/>
    </source>
</evidence>
<sequence length="1089" mass="119265">MDQGVFKKSDGWVGLGCCELAIALECRQACKQNALFSCISRNESLYCCDRAEHHACQNACKRILMSKKTEMEIVDGLIEGCKTQPLPQDPLWQCFLESSQSVHPGVTAHPPPSTGLDGAKLHCCSKANTSTCRELCTKLYSMSWGNTQSWQEFDRFCEYNPVEVSMLTCLADVREPCQLGCRNLTYCTNFNNRPTELFRSCNAQSDQGAMNDMKLWEKGSIKMPFINIPVLDIKKCQPEMWKAVACSLQIKPCHSKSRGSIICKSDCVEILKKCGDQNKFPEDHTAESICELLSPTDDLENCIPLDTYLRPSTLGNIVEEVTHPCNPNPCPANELCEVNRKGCPSGDPCLPYSCVQGHGTSFNIDCNVCSCFAGNLVCSPRLCLSEHSSEDDRRTFTGLPCNCADQFVPVCGQNGRTYPSACIARCVGLQDHQFEFGSCISKDPCNPNPCQKNQRCIPRPQVCLTTFDKFGCSQYECVPRQLACDQARDPVCDTDHVEHGNLCTLYQRGKSLSYKGPCQPFCRASEPICGHNGETYSSVCAAYSDRVAVDYHGPCQAVGVLSEYNSATECAAVKCPLLSATGCKPIIPPGSPTTPQHHIPRASCVCGSPSAWHALVTHRALQVQPDTSSRCSLQTPQCIPRPQVCLTTFDKFGCSQYECVPRQLACDQARDPVCDTDHVEHGNLCTLYQRGKSLSYKGPCQPFCRASEPICGHNGETYSSVCAAYSDRVAVDYHGPCQAVGVLSEYNSATECAAVKCPLLSATGCKPIIPPGACCPLCAGMLRVLYDKEKLDTIAKVTNKKPITVLDILQKIRMHVSVPQCDVFGYLSIESEIVILIIPVDHHPKALQIEACNKEAEKIESLINSDSPTLASHVPLSALIISQVQISSSLPSAAIGAGPPCHSFLLLLSLGLALHLLWTQAKLPLNSGVEVSGCFAEQPASKEFNKEVLKAHNEYRKQHGVPPLTLCKKLNREAQQYSEALASTRILKHSPESSRGQCGENLAWASYDQTGKEVADRWYSEIKNYNFQQPGFTSGTGHFTAMVWKNTKKMGVGKASASDGSSFVVARYFPAGNVVNQGFFEENVLPPKK</sequence>
<keyword evidence="6" id="KW-0646">Protease inhibitor</keyword>
<evidence type="ECO:0000256" key="12">
    <source>
        <dbReference type="ARBA" id="ARBA00023054"/>
    </source>
</evidence>
<evidence type="ECO:0000256" key="19">
    <source>
        <dbReference type="ARBA" id="ARBA00061636"/>
    </source>
</evidence>
<dbReference type="PROSITE" id="PS51465">
    <property type="entry name" value="KAZAL_2"/>
    <property type="match status" value="3"/>
</dbReference>
<gene>
    <name evidence="26" type="ORF">TREES_T100017554</name>
</gene>
<evidence type="ECO:0000256" key="13">
    <source>
        <dbReference type="ARBA" id="ARBA00023136"/>
    </source>
</evidence>
<dbReference type="Pfam" id="PF23298">
    <property type="entry name" value="FZ_RECK"/>
    <property type="match status" value="1"/>
</dbReference>
<comment type="similarity">
    <text evidence="2">Belongs to the CRISP family.</text>
</comment>
<dbReference type="InterPro" id="IPR056977">
    <property type="entry name" value="FnI_RECK"/>
</dbReference>
<dbReference type="GO" id="GO:0002040">
    <property type="term" value="P:sprouting angiogenesis"/>
    <property type="evidence" value="ECO:0007669"/>
    <property type="project" value="TreeGrafter"/>
</dbReference>
<dbReference type="InterPro" id="IPR036058">
    <property type="entry name" value="Kazal_dom_sf"/>
</dbReference>
<evidence type="ECO:0000259" key="25">
    <source>
        <dbReference type="PROSITE" id="PS51465"/>
    </source>
</evidence>
<keyword evidence="5" id="KW-0879">Wnt signaling pathway</keyword>
<comment type="subunit">
    <text evidence="20">Homodimer. Interacts with CAV1.</text>
</comment>
<dbReference type="Proteomes" id="UP000011518">
    <property type="component" value="Unassembled WGS sequence"/>
</dbReference>
<dbReference type="InterPro" id="IPR034113">
    <property type="entry name" value="SCP_GAPR1-like"/>
</dbReference>
<keyword evidence="12" id="KW-0175">Coiled coil</keyword>
<evidence type="ECO:0000256" key="18">
    <source>
        <dbReference type="ARBA" id="ARBA00058722"/>
    </source>
</evidence>
<comment type="subunit">
    <text evidence="21">Interacts (via knot repeats) with WNT7A (via disordered linker region); the interaction is direct. Interacts (via knot repeats) with WNT7B (via disordered linker region); the interaction is direct. Interacts with ADGRA2; the interaction is direct. Interacts with MMP9.</text>
</comment>
<dbReference type="FunCoup" id="L9L3W2">
    <property type="interactions" value="546"/>
</dbReference>
<keyword evidence="9" id="KW-0677">Repeat</keyword>
<dbReference type="EMBL" id="KB320515">
    <property type="protein sequence ID" value="ELW69875.1"/>
    <property type="molecule type" value="Genomic_DNA"/>
</dbReference>
<evidence type="ECO:0000256" key="17">
    <source>
        <dbReference type="ARBA" id="ARBA00037794"/>
    </source>
</evidence>
<evidence type="ECO:0000256" key="20">
    <source>
        <dbReference type="ARBA" id="ARBA00063947"/>
    </source>
</evidence>
<evidence type="ECO:0000256" key="11">
    <source>
        <dbReference type="ARBA" id="ARBA00023034"/>
    </source>
</evidence>
<dbReference type="InterPro" id="IPR039016">
    <property type="entry name" value="RECK"/>
</dbReference>
<evidence type="ECO:0000256" key="7">
    <source>
        <dbReference type="ARBA" id="ARBA00022707"/>
    </source>
</evidence>
<keyword evidence="16" id="KW-0449">Lipoprotein</keyword>
<dbReference type="PANTHER" id="PTHR13487:SF3">
    <property type="entry name" value="REVERSION-INDUCING CYSTEINE-RICH PROTEIN WITH KAZAL MOTIFS"/>
    <property type="match status" value="1"/>
</dbReference>
<dbReference type="SUPFAM" id="SSF100895">
    <property type="entry name" value="Kazal-type serine protease inhibitors"/>
    <property type="match status" value="5"/>
</dbReference>
<evidence type="ECO:0000256" key="22">
    <source>
        <dbReference type="ARBA" id="ARBA00069728"/>
    </source>
</evidence>
<dbReference type="InterPro" id="IPR035940">
    <property type="entry name" value="CAP_sf"/>
</dbReference>